<feature type="domain" description="Flagellar hook protein FlgE/F/G-like D1" evidence="7">
    <location>
        <begin position="85"/>
        <end position="151"/>
    </location>
</feature>
<keyword evidence="8" id="KW-0966">Cell projection</keyword>
<dbReference type="EMBL" id="JAXLPB010000004">
    <property type="protein sequence ID" value="MDY8110075.1"/>
    <property type="molecule type" value="Genomic_DNA"/>
</dbReference>
<comment type="function">
    <text evidence="4">A flexible structure which links the flagellar filament to the drive apparatus in the basal body.</text>
</comment>
<keyword evidence="3 4" id="KW-0975">Bacterial flagellum</keyword>
<dbReference type="SUPFAM" id="SSF117143">
    <property type="entry name" value="Flagellar hook protein flgE"/>
    <property type="match status" value="1"/>
</dbReference>
<dbReference type="PANTHER" id="PTHR30435:SF1">
    <property type="entry name" value="FLAGELLAR HOOK PROTEIN FLGE"/>
    <property type="match status" value="1"/>
</dbReference>
<evidence type="ECO:0000256" key="4">
    <source>
        <dbReference type="RuleBase" id="RU362116"/>
    </source>
</evidence>
<organism evidence="8 9">
    <name type="scientific">Fulvimarina uroteuthidis</name>
    <dbReference type="NCBI Taxonomy" id="3098149"/>
    <lineage>
        <taxon>Bacteria</taxon>
        <taxon>Pseudomonadati</taxon>
        <taxon>Pseudomonadota</taxon>
        <taxon>Alphaproteobacteria</taxon>
        <taxon>Hyphomicrobiales</taxon>
        <taxon>Aurantimonadaceae</taxon>
        <taxon>Fulvimarina</taxon>
    </lineage>
</organism>
<dbReference type="Pfam" id="PF00460">
    <property type="entry name" value="Flg_bb_rod"/>
    <property type="match status" value="1"/>
</dbReference>
<dbReference type="PROSITE" id="PS00588">
    <property type="entry name" value="FLAGELLA_BB_ROD"/>
    <property type="match status" value="1"/>
</dbReference>
<evidence type="ECO:0000256" key="1">
    <source>
        <dbReference type="ARBA" id="ARBA00004117"/>
    </source>
</evidence>
<dbReference type="InterPro" id="IPR001444">
    <property type="entry name" value="Flag_bb_rod_N"/>
</dbReference>
<dbReference type="InterPro" id="IPR053967">
    <property type="entry name" value="LlgE_F_G-like_D1"/>
</dbReference>
<comment type="similarity">
    <text evidence="2 4">Belongs to the flagella basal body rod proteins family.</text>
</comment>
<dbReference type="InterPro" id="IPR037058">
    <property type="entry name" value="Falgellar_hook_FlgE_sf"/>
</dbReference>
<dbReference type="Proteomes" id="UP001294412">
    <property type="component" value="Unassembled WGS sequence"/>
</dbReference>
<dbReference type="PANTHER" id="PTHR30435">
    <property type="entry name" value="FLAGELLAR PROTEIN"/>
    <property type="match status" value="1"/>
</dbReference>
<protein>
    <recommendedName>
        <fullName evidence="4">Flagellar hook protein FlgE</fullName>
    </recommendedName>
</protein>
<dbReference type="Pfam" id="PF22692">
    <property type="entry name" value="LlgE_F_G_D1"/>
    <property type="match status" value="1"/>
</dbReference>
<proteinExistence type="inferred from homology"/>
<gene>
    <name evidence="8" type="ORF">U0C82_13085</name>
</gene>
<evidence type="ECO:0000259" key="5">
    <source>
        <dbReference type="Pfam" id="PF00460"/>
    </source>
</evidence>
<evidence type="ECO:0000313" key="9">
    <source>
        <dbReference type="Proteomes" id="UP001294412"/>
    </source>
</evidence>
<dbReference type="InterPro" id="IPR019776">
    <property type="entry name" value="Flagellar_basal_body_rod_CS"/>
</dbReference>
<name>A0ABU5I3X7_9HYPH</name>
<keyword evidence="9" id="KW-1185">Reference proteome</keyword>
<reference evidence="8 9" key="1">
    <citation type="submission" date="2023-12" db="EMBL/GenBank/DDBJ databases">
        <title>Description of Novel Strain Fulvimarina sp. 2208YS6-2-32 isolated from Uroteuthis (Photololigo) edulis.</title>
        <authorList>
            <person name="Park J.-S."/>
        </authorList>
    </citation>
    <scope>NUCLEOTIDE SEQUENCE [LARGE SCALE GENOMIC DNA]</scope>
    <source>
        <strain evidence="8 9">2208YS6-2-32</strain>
    </source>
</reference>
<evidence type="ECO:0000313" key="8">
    <source>
        <dbReference type="EMBL" id="MDY8110075.1"/>
    </source>
</evidence>
<keyword evidence="8" id="KW-0282">Flagellum</keyword>
<dbReference type="InterPro" id="IPR020013">
    <property type="entry name" value="Flagellar_FlgE/F/G"/>
</dbReference>
<dbReference type="InterPro" id="IPR010930">
    <property type="entry name" value="Flg_bb/hook_C_dom"/>
</dbReference>
<feature type="domain" description="Flagellar basal body rod protein N-terminal" evidence="5">
    <location>
        <begin position="7"/>
        <end position="37"/>
    </location>
</feature>
<dbReference type="Gene3D" id="2.60.98.20">
    <property type="entry name" value="Flagellar hook protein FlgE"/>
    <property type="match status" value="1"/>
</dbReference>
<accession>A0ABU5I3X7</accession>
<dbReference type="InterPro" id="IPR037925">
    <property type="entry name" value="FlgE/F/G-like"/>
</dbReference>
<keyword evidence="8" id="KW-0969">Cilium</keyword>
<evidence type="ECO:0000256" key="2">
    <source>
        <dbReference type="ARBA" id="ARBA00009677"/>
    </source>
</evidence>
<dbReference type="RefSeq" id="WP_322187602.1">
    <property type="nucleotide sequence ID" value="NZ_JAXLPB010000004.1"/>
</dbReference>
<comment type="subcellular location">
    <subcellularLocation>
        <location evidence="1 4">Bacterial flagellum basal body</location>
    </subcellularLocation>
</comment>
<dbReference type="Pfam" id="PF06429">
    <property type="entry name" value="Flg_bbr_C"/>
    <property type="match status" value="1"/>
</dbReference>
<feature type="domain" description="Flagellar basal-body/hook protein C-terminal" evidence="6">
    <location>
        <begin position="363"/>
        <end position="407"/>
    </location>
</feature>
<dbReference type="NCBIfam" id="TIGR03506">
    <property type="entry name" value="FlgEFG_subfam"/>
    <property type="match status" value="1"/>
</dbReference>
<sequence length="409" mass="42078">MSINGVFRTSVSGMNAQANRLSAVSDNIANSSTTGYKRAQVEFSSLVIDSGGGSSYSSGAVLSQTRNNISGQGLVSTTSSATDLAITGNGFFIVQDENGREAYTRAGSFVPKTVTGADGAQTTYLVNAAGQRLSTKDAANQTVPVTLPVGQVIAPTATTNTTLNMQLPSSSVANKSFVTSTTVYNKLGAAEEIKVIATKTGAGDITATPAESGEWTFTFEDKDGAIPPARINPAPAPVMFGADGMPLPAGAAIPAVTLTLADGTEVTNTFGSITQYDTAFSSEVTSNGNPSGFFEDFSISTDGVVSGRMDSGQNKVVANLKLASFSSPDQLTTETGNLFFATRESGAVKFGDVGAAGFGGILSGALEESNVDLADELSTMIVAQRSYGANSKVFQTGSEMLDLLINLKR</sequence>
<evidence type="ECO:0000259" key="7">
    <source>
        <dbReference type="Pfam" id="PF22692"/>
    </source>
</evidence>
<comment type="caution">
    <text evidence="8">The sequence shown here is derived from an EMBL/GenBank/DDBJ whole genome shotgun (WGS) entry which is preliminary data.</text>
</comment>
<evidence type="ECO:0000259" key="6">
    <source>
        <dbReference type="Pfam" id="PF06429"/>
    </source>
</evidence>
<evidence type="ECO:0000256" key="3">
    <source>
        <dbReference type="ARBA" id="ARBA00023143"/>
    </source>
</evidence>